<reference evidence="1 2" key="1">
    <citation type="submission" date="2019-03" db="EMBL/GenBank/DDBJ databases">
        <title>An improved genome assembly of the fluke Schistosoma japonicum.</title>
        <authorList>
            <person name="Hu W."/>
            <person name="Luo F."/>
            <person name="Yin M."/>
            <person name="Mo X."/>
            <person name="Sun C."/>
            <person name="Wu Q."/>
            <person name="Zhu B."/>
            <person name="Xiang M."/>
            <person name="Wang J."/>
            <person name="Wang Y."/>
            <person name="Zhang T."/>
            <person name="Xu B."/>
            <person name="Zheng H."/>
            <person name="Feng Z."/>
        </authorList>
    </citation>
    <scope>NUCLEOTIDE SEQUENCE [LARGE SCALE GENOMIC DNA]</scope>
    <source>
        <strain evidence="1">HuSjv2</strain>
        <tissue evidence="1">Worms</tissue>
    </source>
</reference>
<comment type="caution">
    <text evidence="1">The sequence shown here is derived from an EMBL/GenBank/DDBJ whole genome shotgun (WGS) entry which is preliminary data.</text>
</comment>
<protein>
    <submittedName>
        <fullName evidence="1">Uncharacterized protein</fullName>
    </submittedName>
</protein>
<organism evidence="1 2">
    <name type="scientific">Schistosoma japonicum</name>
    <name type="common">Blood fluke</name>
    <dbReference type="NCBI Taxonomy" id="6182"/>
    <lineage>
        <taxon>Eukaryota</taxon>
        <taxon>Metazoa</taxon>
        <taxon>Spiralia</taxon>
        <taxon>Lophotrochozoa</taxon>
        <taxon>Platyhelminthes</taxon>
        <taxon>Trematoda</taxon>
        <taxon>Digenea</taxon>
        <taxon>Strigeidida</taxon>
        <taxon>Schistosomatoidea</taxon>
        <taxon>Schistosomatidae</taxon>
        <taxon>Schistosoma</taxon>
    </lineage>
</organism>
<proteinExistence type="predicted"/>
<dbReference type="EMBL" id="SKCS01001105">
    <property type="protein sequence ID" value="TNN04708.1"/>
    <property type="molecule type" value="Genomic_DNA"/>
</dbReference>
<evidence type="ECO:0000313" key="1">
    <source>
        <dbReference type="EMBL" id="TNN04708.1"/>
    </source>
</evidence>
<accession>A0A4Z2CKG3</accession>
<sequence length="74" mass="8418">TGIPVCEVSGYVWQTLPGLFAKFSKGHQPPFYSHRKQMKSFCQPFPGAAWHVKGSYLDRGSQHRPVTHPFWCLA</sequence>
<keyword evidence="2" id="KW-1185">Reference proteome</keyword>
<dbReference type="AlphaFoldDB" id="A0A4Z2CKG3"/>
<evidence type="ECO:0000313" key="2">
    <source>
        <dbReference type="Proteomes" id="UP000311919"/>
    </source>
</evidence>
<name>A0A4Z2CKG3_SCHJA</name>
<dbReference type="Proteomes" id="UP000311919">
    <property type="component" value="Unassembled WGS sequence"/>
</dbReference>
<feature type="non-terminal residue" evidence="1">
    <location>
        <position position="1"/>
    </location>
</feature>
<gene>
    <name evidence="1" type="ORF">EWB00_000428</name>
</gene>